<dbReference type="GO" id="GO:0051082">
    <property type="term" value="F:unfolded protein binding"/>
    <property type="evidence" value="ECO:0007669"/>
    <property type="project" value="InterPro"/>
</dbReference>
<keyword evidence="2" id="KW-0143">Chaperone</keyword>
<dbReference type="GO" id="GO:0009409">
    <property type="term" value="P:response to cold"/>
    <property type="evidence" value="ECO:0007669"/>
    <property type="project" value="UniProtKB-ARBA"/>
</dbReference>
<dbReference type="EMBL" id="CAUYUE010000011">
    <property type="protein sequence ID" value="CAK0784846.1"/>
    <property type="molecule type" value="Genomic_DNA"/>
</dbReference>
<evidence type="ECO:0008006" key="6">
    <source>
        <dbReference type="Google" id="ProtNLM"/>
    </source>
</evidence>
<dbReference type="Pfam" id="PF01920">
    <property type="entry name" value="Prefoldin_2"/>
    <property type="match status" value="1"/>
</dbReference>
<dbReference type="CDD" id="cd23163">
    <property type="entry name" value="Prefoldin_2"/>
    <property type="match status" value="1"/>
</dbReference>
<dbReference type="InterPro" id="IPR009053">
    <property type="entry name" value="Prefoldin"/>
</dbReference>
<dbReference type="SUPFAM" id="SSF46579">
    <property type="entry name" value="Prefoldin"/>
    <property type="match status" value="1"/>
</dbReference>
<reference evidence="4 5" key="1">
    <citation type="submission" date="2023-10" db="EMBL/GenBank/DDBJ databases">
        <authorList>
            <person name="Maclean D."/>
            <person name="Macfadyen A."/>
        </authorList>
    </citation>
    <scope>NUCLEOTIDE SEQUENCE [LARGE SCALE GENOMIC DNA]</scope>
</reference>
<dbReference type="InterPro" id="IPR027235">
    <property type="entry name" value="PFD2"/>
</dbReference>
<comment type="caution">
    <text evidence="4">The sequence shown here is derived from an EMBL/GenBank/DDBJ whole genome shotgun (WGS) entry which is preliminary data.</text>
</comment>
<sequence length="140" mass="15368">MTEPDPFSSEQAIVNHFQELRNELSQISTKANDLAAESREHGLVLGALEHLDGGRKCYRVVGDVLVERTVAEVKPAVQGNKEQLDLVVGQLVKQINTKKMELTAFQEKYKIRIKGEDEQSVPAAPQQSSKGSQGVLVQGS</sequence>
<dbReference type="PANTHER" id="PTHR13303">
    <property type="entry name" value="PREFOLDIN SUBUNIT 2"/>
    <property type="match status" value="1"/>
</dbReference>
<dbReference type="GO" id="GO:0006457">
    <property type="term" value="P:protein folding"/>
    <property type="evidence" value="ECO:0007669"/>
    <property type="project" value="InterPro"/>
</dbReference>
<dbReference type="FunFam" id="1.10.287.370:FF:000002">
    <property type="entry name" value="Prefoldin subunit 2"/>
    <property type="match status" value="1"/>
</dbReference>
<protein>
    <recommendedName>
        <fullName evidence="6">Prefoldin subunit 2</fullName>
    </recommendedName>
</protein>
<organism evidence="4 5">
    <name type="scientific">Coccomyxa viridis</name>
    <dbReference type="NCBI Taxonomy" id="1274662"/>
    <lineage>
        <taxon>Eukaryota</taxon>
        <taxon>Viridiplantae</taxon>
        <taxon>Chlorophyta</taxon>
        <taxon>core chlorophytes</taxon>
        <taxon>Trebouxiophyceae</taxon>
        <taxon>Trebouxiophyceae incertae sedis</taxon>
        <taxon>Coccomyxaceae</taxon>
        <taxon>Coccomyxa</taxon>
    </lineage>
</organism>
<dbReference type="GO" id="GO:0016272">
    <property type="term" value="C:prefoldin complex"/>
    <property type="evidence" value="ECO:0007669"/>
    <property type="project" value="InterPro"/>
</dbReference>
<comment type="similarity">
    <text evidence="1">Belongs to the prefoldin subunit beta family.</text>
</comment>
<dbReference type="Proteomes" id="UP001314263">
    <property type="component" value="Unassembled WGS sequence"/>
</dbReference>
<keyword evidence="5" id="KW-1185">Reference proteome</keyword>
<feature type="region of interest" description="Disordered" evidence="3">
    <location>
        <begin position="116"/>
        <end position="140"/>
    </location>
</feature>
<name>A0AAV1IBV5_9CHLO</name>
<proteinExistence type="inferred from homology"/>
<evidence type="ECO:0000256" key="1">
    <source>
        <dbReference type="ARBA" id="ARBA00008045"/>
    </source>
</evidence>
<dbReference type="Gene3D" id="1.10.287.370">
    <property type="match status" value="1"/>
</dbReference>
<dbReference type="AlphaFoldDB" id="A0AAV1IBV5"/>
<evidence type="ECO:0000256" key="3">
    <source>
        <dbReference type="SAM" id="MobiDB-lite"/>
    </source>
</evidence>
<evidence type="ECO:0000313" key="4">
    <source>
        <dbReference type="EMBL" id="CAK0784846.1"/>
    </source>
</evidence>
<evidence type="ECO:0000313" key="5">
    <source>
        <dbReference type="Proteomes" id="UP001314263"/>
    </source>
</evidence>
<gene>
    <name evidence="4" type="ORF">CVIRNUC_008051</name>
</gene>
<evidence type="ECO:0000256" key="2">
    <source>
        <dbReference type="ARBA" id="ARBA00023186"/>
    </source>
</evidence>
<accession>A0AAV1IBV5</accession>
<dbReference type="InterPro" id="IPR002777">
    <property type="entry name" value="PFD_beta-like"/>
</dbReference>